<gene>
    <name evidence="1" type="ORF">GCM10011495_13760</name>
</gene>
<comment type="caution">
    <text evidence="1">The sequence shown here is derived from an EMBL/GenBank/DDBJ whole genome shotgun (WGS) entry which is preliminary data.</text>
</comment>
<organism evidence="1 2">
    <name type="scientific">Hymenobacter frigidus</name>
    <dbReference type="NCBI Taxonomy" id="1524095"/>
    <lineage>
        <taxon>Bacteria</taxon>
        <taxon>Pseudomonadati</taxon>
        <taxon>Bacteroidota</taxon>
        <taxon>Cytophagia</taxon>
        <taxon>Cytophagales</taxon>
        <taxon>Hymenobacteraceae</taxon>
        <taxon>Hymenobacter</taxon>
    </lineage>
</organism>
<dbReference type="Proteomes" id="UP000637774">
    <property type="component" value="Unassembled WGS sequence"/>
</dbReference>
<protein>
    <recommendedName>
        <fullName evidence="3">DUF1735 domain-containing protein</fullName>
    </recommendedName>
</protein>
<evidence type="ECO:0000313" key="1">
    <source>
        <dbReference type="EMBL" id="GGH83658.1"/>
    </source>
</evidence>
<name>A0ABQ2A3A3_9BACT</name>
<sequence length="179" mass="19271">MKKNLFYLLPLLGLLLLGNCKKVLGLLTFNVEDSSTVQLPPSGPLTGVLLTLPGVTVNSTANATYANNKTAANYVQDVMLDRLNLTVTNPATQNFDFLKRIEIYIATDATGANKTLLASLDPVPTGQTSLALKPAGNKLDMFLRGDSYALFVTAELAKVLPQTTTLRVDSRFSVKANPQ</sequence>
<evidence type="ECO:0000313" key="2">
    <source>
        <dbReference type="Proteomes" id="UP000637774"/>
    </source>
</evidence>
<keyword evidence="2" id="KW-1185">Reference proteome</keyword>
<dbReference type="RefSeq" id="WP_188561317.1">
    <property type="nucleotide sequence ID" value="NZ_BMGY01000009.1"/>
</dbReference>
<evidence type="ECO:0008006" key="3">
    <source>
        <dbReference type="Google" id="ProtNLM"/>
    </source>
</evidence>
<accession>A0ABQ2A3A3</accession>
<dbReference type="EMBL" id="BMGY01000009">
    <property type="protein sequence ID" value="GGH83658.1"/>
    <property type="molecule type" value="Genomic_DNA"/>
</dbReference>
<proteinExistence type="predicted"/>
<reference evidence="2" key="1">
    <citation type="journal article" date="2019" name="Int. J. Syst. Evol. Microbiol.">
        <title>The Global Catalogue of Microorganisms (GCM) 10K type strain sequencing project: providing services to taxonomists for standard genome sequencing and annotation.</title>
        <authorList>
            <consortium name="The Broad Institute Genomics Platform"/>
            <consortium name="The Broad Institute Genome Sequencing Center for Infectious Disease"/>
            <person name="Wu L."/>
            <person name="Ma J."/>
        </authorList>
    </citation>
    <scope>NUCLEOTIDE SEQUENCE [LARGE SCALE GENOMIC DNA]</scope>
    <source>
        <strain evidence="2">CGMCC 1.14966</strain>
    </source>
</reference>